<dbReference type="AlphaFoldDB" id="A0A4Y5YB13"/>
<reference evidence="2 3" key="1">
    <citation type="submission" date="2019-06" db="EMBL/GenBank/DDBJ databases">
        <title>The genome of Shewanella sp. SM1901.</title>
        <authorList>
            <person name="Cha Q."/>
        </authorList>
    </citation>
    <scope>NUCLEOTIDE SEQUENCE [LARGE SCALE GENOMIC DNA]</scope>
    <source>
        <strain evidence="2 3">SM1901</strain>
    </source>
</reference>
<name>A0A4Y5YB13_9GAMM</name>
<dbReference type="EMBL" id="CP041036">
    <property type="protein sequence ID" value="QDE29696.1"/>
    <property type="molecule type" value="Genomic_DNA"/>
</dbReference>
<proteinExistence type="predicted"/>
<feature type="transmembrane region" description="Helical" evidence="1">
    <location>
        <begin position="63"/>
        <end position="82"/>
    </location>
</feature>
<keyword evidence="3" id="KW-1185">Reference proteome</keyword>
<dbReference type="KEGG" id="spol:FH971_01180"/>
<gene>
    <name evidence="2" type="ORF">FH971_01180</name>
</gene>
<dbReference type="Pfam" id="PF11137">
    <property type="entry name" value="DUF2909"/>
    <property type="match status" value="1"/>
</dbReference>
<dbReference type="InterPro" id="IPR021313">
    <property type="entry name" value="DUF2909"/>
</dbReference>
<dbReference type="Proteomes" id="UP000319809">
    <property type="component" value="Chromosome"/>
</dbReference>
<protein>
    <submittedName>
        <fullName evidence="2">DUF2909 domain-containing protein</fullName>
    </submittedName>
</protein>
<evidence type="ECO:0000313" key="2">
    <source>
        <dbReference type="EMBL" id="QDE29696.1"/>
    </source>
</evidence>
<feature type="transmembrane region" description="Helical" evidence="1">
    <location>
        <begin position="22"/>
        <end position="43"/>
    </location>
</feature>
<evidence type="ECO:0000313" key="3">
    <source>
        <dbReference type="Proteomes" id="UP000319809"/>
    </source>
</evidence>
<keyword evidence="1" id="KW-0472">Membrane</keyword>
<evidence type="ECO:0000256" key="1">
    <source>
        <dbReference type="SAM" id="Phobius"/>
    </source>
</evidence>
<accession>A0A4Y5YB13</accession>
<sequence>MITNNTRDTPTLLKGLPVTTPFIVKLVLVSLLVFILFNLGRALFIMVKGEHQQSMSRFLGRRVLFSVVVIMVLLVALGLGYIQPNPRPY</sequence>
<organism evidence="2 3">
    <name type="scientific">Shewanella polaris</name>
    <dbReference type="NCBI Taxonomy" id="2588449"/>
    <lineage>
        <taxon>Bacteria</taxon>
        <taxon>Pseudomonadati</taxon>
        <taxon>Pseudomonadota</taxon>
        <taxon>Gammaproteobacteria</taxon>
        <taxon>Alteromonadales</taxon>
        <taxon>Shewanellaceae</taxon>
        <taxon>Shewanella</taxon>
    </lineage>
</organism>
<keyword evidence="1" id="KW-0812">Transmembrane</keyword>
<keyword evidence="1" id="KW-1133">Transmembrane helix</keyword>